<evidence type="ECO:0000256" key="1">
    <source>
        <dbReference type="SAM" id="SignalP"/>
    </source>
</evidence>
<keyword evidence="1" id="KW-0732">Signal</keyword>
<organism evidence="2 3">
    <name type="scientific">Oedothorax gibbosus</name>
    <dbReference type="NCBI Taxonomy" id="931172"/>
    <lineage>
        <taxon>Eukaryota</taxon>
        <taxon>Metazoa</taxon>
        <taxon>Ecdysozoa</taxon>
        <taxon>Arthropoda</taxon>
        <taxon>Chelicerata</taxon>
        <taxon>Arachnida</taxon>
        <taxon>Araneae</taxon>
        <taxon>Araneomorphae</taxon>
        <taxon>Entelegynae</taxon>
        <taxon>Araneoidea</taxon>
        <taxon>Linyphiidae</taxon>
        <taxon>Erigoninae</taxon>
        <taxon>Oedothorax</taxon>
    </lineage>
</organism>
<protein>
    <submittedName>
        <fullName evidence="2">Uncharacterized protein</fullName>
    </submittedName>
</protein>
<proteinExistence type="predicted"/>
<name>A0AAV6UMK6_9ARAC</name>
<feature type="chain" id="PRO_5043720036" evidence="1">
    <location>
        <begin position="21"/>
        <end position="126"/>
    </location>
</feature>
<accession>A0AAV6UMK6</accession>
<dbReference type="EMBL" id="JAFNEN010000354">
    <property type="protein sequence ID" value="KAG8184918.1"/>
    <property type="molecule type" value="Genomic_DNA"/>
</dbReference>
<gene>
    <name evidence="2" type="ORF">JTE90_017772</name>
</gene>
<feature type="signal peptide" evidence="1">
    <location>
        <begin position="1"/>
        <end position="20"/>
    </location>
</feature>
<sequence>MKATLGLICLVGCAIFVAEAQVSVKLCQEDKDCRRPNLYCHTQSIAGVEISTCRAYLRDGNVCVPNVTAKCPPKSECLDFYIGNRTFYKTCQKKPEDTTTSAPVENTTKLDLTTQGPEEITTEIAP</sequence>
<evidence type="ECO:0000313" key="3">
    <source>
        <dbReference type="Proteomes" id="UP000827092"/>
    </source>
</evidence>
<keyword evidence="3" id="KW-1185">Reference proteome</keyword>
<reference evidence="2 3" key="1">
    <citation type="journal article" date="2022" name="Nat. Ecol. Evol.">
        <title>A masculinizing supergene underlies an exaggerated male reproductive morph in a spider.</title>
        <authorList>
            <person name="Hendrickx F."/>
            <person name="De Corte Z."/>
            <person name="Sonet G."/>
            <person name="Van Belleghem S.M."/>
            <person name="Kostlbacher S."/>
            <person name="Vangestel C."/>
        </authorList>
    </citation>
    <scope>NUCLEOTIDE SEQUENCE [LARGE SCALE GENOMIC DNA]</scope>
    <source>
        <strain evidence="2">W744_W776</strain>
    </source>
</reference>
<evidence type="ECO:0000313" key="2">
    <source>
        <dbReference type="EMBL" id="KAG8184918.1"/>
    </source>
</evidence>
<dbReference type="AlphaFoldDB" id="A0AAV6UMK6"/>
<comment type="caution">
    <text evidence="2">The sequence shown here is derived from an EMBL/GenBank/DDBJ whole genome shotgun (WGS) entry which is preliminary data.</text>
</comment>
<dbReference type="Proteomes" id="UP000827092">
    <property type="component" value="Unassembled WGS sequence"/>
</dbReference>